<evidence type="ECO:0000313" key="2">
    <source>
        <dbReference type="Proteomes" id="UP001341840"/>
    </source>
</evidence>
<evidence type="ECO:0000313" key="1">
    <source>
        <dbReference type="EMBL" id="MED6169533.1"/>
    </source>
</evidence>
<organism evidence="1 2">
    <name type="scientific">Stylosanthes scabra</name>
    <dbReference type="NCBI Taxonomy" id="79078"/>
    <lineage>
        <taxon>Eukaryota</taxon>
        <taxon>Viridiplantae</taxon>
        <taxon>Streptophyta</taxon>
        <taxon>Embryophyta</taxon>
        <taxon>Tracheophyta</taxon>
        <taxon>Spermatophyta</taxon>
        <taxon>Magnoliopsida</taxon>
        <taxon>eudicotyledons</taxon>
        <taxon>Gunneridae</taxon>
        <taxon>Pentapetalae</taxon>
        <taxon>rosids</taxon>
        <taxon>fabids</taxon>
        <taxon>Fabales</taxon>
        <taxon>Fabaceae</taxon>
        <taxon>Papilionoideae</taxon>
        <taxon>50 kb inversion clade</taxon>
        <taxon>dalbergioids sensu lato</taxon>
        <taxon>Dalbergieae</taxon>
        <taxon>Pterocarpus clade</taxon>
        <taxon>Stylosanthes</taxon>
    </lineage>
</organism>
<dbReference type="Proteomes" id="UP001341840">
    <property type="component" value="Unassembled WGS sequence"/>
</dbReference>
<name>A0ABU6VC45_9FABA</name>
<comment type="caution">
    <text evidence="1">The sequence shown here is derived from an EMBL/GenBank/DDBJ whole genome shotgun (WGS) entry which is preliminary data.</text>
</comment>
<dbReference type="EMBL" id="JASCZI010151109">
    <property type="protein sequence ID" value="MED6169533.1"/>
    <property type="molecule type" value="Genomic_DNA"/>
</dbReference>
<keyword evidence="2" id="KW-1185">Reference proteome</keyword>
<protein>
    <submittedName>
        <fullName evidence="1">Uncharacterized protein</fullName>
    </submittedName>
</protein>
<reference evidence="1 2" key="1">
    <citation type="journal article" date="2023" name="Plants (Basel)">
        <title>Bridging the Gap: Combining Genomics and Transcriptomics Approaches to Understand Stylosanthes scabra, an Orphan Legume from the Brazilian Caatinga.</title>
        <authorList>
            <person name="Ferreira-Neto J.R.C."/>
            <person name="da Silva M.D."/>
            <person name="Binneck E."/>
            <person name="de Melo N.F."/>
            <person name="da Silva R.H."/>
            <person name="de Melo A.L.T.M."/>
            <person name="Pandolfi V."/>
            <person name="Bustamante F.O."/>
            <person name="Brasileiro-Vidal A.C."/>
            <person name="Benko-Iseppon A.M."/>
        </authorList>
    </citation>
    <scope>NUCLEOTIDE SEQUENCE [LARGE SCALE GENOMIC DNA]</scope>
    <source>
        <tissue evidence="1">Leaves</tissue>
    </source>
</reference>
<gene>
    <name evidence="1" type="ORF">PIB30_022160</name>
</gene>
<sequence length="83" mass="9584">MEDLCMFQRPRTVALEYEKPRTYGTVLIYPLYRLVECGSAGALTQIIVHTLKSENFDEIFGLSGFFQLEWSTWPVWAAPKPEP</sequence>
<proteinExistence type="predicted"/>
<accession>A0ABU6VC45</accession>